<name>A0ABU2U9P6_9ACTN</name>
<accession>A0ABU2U9P6</accession>
<sequence>MLARTVLWAVDGDGVLIADDTGDAKSSTDAVAAARQYSGSVDGVDLCQVAVHLAFATAAGDCLIDQGMGRR</sequence>
<reference evidence="3" key="1">
    <citation type="submission" date="2023-07" db="EMBL/GenBank/DDBJ databases">
        <title>30 novel species of actinomycetes from the DSMZ collection.</title>
        <authorList>
            <person name="Nouioui I."/>
        </authorList>
    </citation>
    <scope>NUCLEOTIDE SEQUENCE [LARGE SCALE GENOMIC DNA]</scope>
    <source>
        <strain evidence="3">DSM 41699</strain>
    </source>
</reference>
<dbReference type="RefSeq" id="WP_311701286.1">
    <property type="nucleotide sequence ID" value="NZ_JAVREY010000137.1"/>
</dbReference>
<evidence type="ECO:0000313" key="2">
    <source>
        <dbReference type="EMBL" id="MDT0469869.1"/>
    </source>
</evidence>
<dbReference type="InterPro" id="IPR038721">
    <property type="entry name" value="IS701-like_DDE_dom"/>
</dbReference>
<comment type="caution">
    <text evidence="2">The sequence shown here is derived from an EMBL/GenBank/DDBJ whole genome shotgun (WGS) entry which is preliminary data.</text>
</comment>
<protein>
    <submittedName>
        <fullName evidence="2">Transposase</fullName>
    </submittedName>
</protein>
<feature type="domain" description="Transposase IS701-like DDE" evidence="1">
    <location>
        <begin position="2"/>
        <end position="65"/>
    </location>
</feature>
<dbReference type="Proteomes" id="UP001183809">
    <property type="component" value="Unassembled WGS sequence"/>
</dbReference>
<dbReference type="Pfam" id="PF13546">
    <property type="entry name" value="DDE_5"/>
    <property type="match status" value="1"/>
</dbReference>
<organism evidence="2 3">
    <name type="scientific">Streptomyces gibsoniae</name>
    <dbReference type="NCBI Taxonomy" id="3075529"/>
    <lineage>
        <taxon>Bacteria</taxon>
        <taxon>Bacillati</taxon>
        <taxon>Actinomycetota</taxon>
        <taxon>Actinomycetes</taxon>
        <taxon>Kitasatosporales</taxon>
        <taxon>Streptomycetaceae</taxon>
        <taxon>Streptomyces</taxon>
    </lineage>
</organism>
<gene>
    <name evidence="2" type="ORF">RM764_44255</name>
</gene>
<dbReference type="EMBL" id="JAVREY010000137">
    <property type="protein sequence ID" value="MDT0469869.1"/>
    <property type="molecule type" value="Genomic_DNA"/>
</dbReference>
<proteinExistence type="predicted"/>
<evidence type="ECO:0000259" key="1">
    <source>
        <dbReference type="Pfam" id="PF13546"/>
    </source>
</evidence>
<evidence type="ECO:0000313" key="3">
    <source>
        <dbReference type="Proteomes" id="UP001183809"/>
    </source>
</evidence>
<keyword evidence="3" id="KW-1185">Reference proteome</keyword>